<dbReference type="Proteomes" id="UP000831537">
    <property type="component" value="Chromosome"/>
</dbReference>
<evidence type="ECO:0000256" key="1">
    <source>
        <dbReference type="SAM" id="Phobius"/>
    </source>
</evidence>
<name>A0ABY4GJA2_9BACI</name>
<dbReference type="CDD" id="cd12797">
    <property type="entry name" value="M23_peptidase"/>
    <property type="match status" value="1"/>
</dbReference>
<dbReference type="PANTHER" id="PTHR21666">
    <property type="entry name" value="PEPTIDASE-RELATED"/>
    <property type="match status" value="1"/>
</dbReference>
<dbReference type="EMBL" id="CP095071">
    <property type="protein sequence ID" value="UOQ83542.1"/>
    <property type="molecule type" value="Genomic_DNA"/>
</dbReference>
<keyword evidence="1" id="KW-1133">Transmembrane helix</keyword>
<evidence type="ECO:0000259" key="2">
    <source>
        <dbReference type="Pfam" id="PF01551"/>
    </source>
</evidence>
<feature type="domain" description="M23ase beta-sheet core" evidence="2">
    <location>
        <begin position="187"/>
        <end position="282"/>
    </location>
</feature>
<feature type="transmembrane region" description="Helical" evidence="1">
    <location>
        <begin position="58"/>
        <end position="77"/>
    </location>
</feature>
<reference evidence="3 4" key="1">
    <citation type="submission" date="2022-04" db="EMBL/GenBank/DDBJ databases">
        <title>Gracilibacillus sp. isolated from saltern.</title>
        <authorList>
            <person name="Won M."/>
            <person name="Lee C.-M."/>
            <person name="Woen H.-Y."/>
            <person name="Kwon S.-W."/>
        </authorList>
    </citation>
    <scope>NUCLEOTIDE SEQUENCE [LARGE SCALE GENOMIC DNA]</scope>
    <source>
        <strain evidence="3 4">SSPM10-3</strain>
    </source>
</reference>
<protein>
    <submittedName>
        <fullName evidence="3">M23 family metallopeptidase</fullName>
    </submittedName>
</protein>
<evidence type="ECO:0000313" key="4">
    <source>
        <dbReference type="Proteomes" id="UP000831537"/>
    </source>
</evidence>
<feature type="transmembrane region" description="Helical" evidence="1">
    <location>
        <begin position="36"/>
        <end position="52"/>
    </location>
</feature>
<feature type="transmembrane region" description="Helical" evidence="1">
    <location>
        <begin position="6"/>
        <end position="24"/>
    </location>
</feature>
<evidence type="ECO:0000313" key="3">
    <source>
        <dbReference type="EMBL" id="UOQ83542.1"/>
    </source>
</evidence>
<dbReference type="Pfam" id="PF01551">
    <property type="entry name" value="Peptidase_M23"/>
    <property type="match status" value="1"/>
</dbReference>
<feature type="transmembrane region" description="Helical" evidence="1">
    <location>
        <begin position="97"/>
        <end position="118"/>
    </location>
</feature>
<keyword evidence="1" id="KW-0812">Transmembrane</keyword>
<dbReference type="InterPro" id="IPR050570">
    <property type="entry name" value="Cell_wall_metabolism_enzyme"/>
</dbReference>
<dbReference type="Gene3D" id="2.70.70.10">
    <property type="entry name" value="Glucose Permease (Domain IIA)"/>
    <property type="match status" value="1"/>
</dbReference>
<accession>A0ABY4GJA2</accession>
<proteinExistence type="predicted"/>
<sequence length="300" mass="34004">MTLAIIQLVIFQLILPIIFILSLLRGKFKGKTDWALQAFMYSLYISWVFFSGRWDWTIYYLRFLWPVLLMIALYISWRGIRSKPLERSYTGKDKLSFAFCSLLALVFAFYHVPIFAGYSTNDKAIELEFPLQNGTFYVGHGGASTQINYHHAHPEQQYAVDMVQLNMLGVRTAGVYPEELERYEIYGAKLVSPCSGEVVDVRTDMSDLNPPETDSEQPKGNYVQIQCEEDEVNVFIAHMQEDSATVESGNMVEAGQPIGLVGNSGNTSEPHLHIHAVKNGQGVPITFDGRFLVRNSLVWN</sequence>
<dbReference type="RefSeq" id="WP_244740513.1">
    <property type="nucleotide sequence ID" value="NZ_CP095071.1"/>
</dbReference>
<organism evidence="3 4">
    <name type="scientific">Gracilibacillus salinarum</name>
    <dbReference type="NCBI Taxonomy" id="2932255"/>
    <lineage>
        <taxon>Bacteria</taxon>
        <taxon>Bacillati</taxon>
        <taxon>Bacillota</taxon>
        <taxon>Bacilli</taxon>
        <taxon>Bacillales</taxon>
        <taxon>Bacillaceae</taxon>
        <taxon>Gracilibacillus</taxon>
    </lineage>
</organism>
<keyword evidence="1" id="KW-0472">Membrane</keyword>
<dbReference type="InterPro" id="IPR016047">
    <property type="entry name" value="M23ase_b-sheet_dom"/>
</dbReference>
<keyword evidence="4" id="KW-1185">Reference proteome</keyword>
<dbReference type="InterPro" id="IPR011055">
    <property type="entry name" value="Dup_hybrid_motif"/>
</dbReference>
<dbReference type="SUPFAM" id="SSF51261">
    <property type="entry name" value="Duplicated hybrid motif"/>
    <property type="match status" value="1"/>
</dbReference>
<gene>
    <name evidence="3" type="ORF">MUN87_12320</name>
</gene>
<dbReference type="PANTHER" id="PTHR21666:SF285">
    <property type="entry name" value="M23 FAMILY METALLOPEPTIDASE"/>
    <property type="match status" value="1"/>
</dbReference>